<dbReference type="GO" id="GO:0008270">
    <property type="term" value="F:zinc ion binding"/>
    <property type="evidence" value="ECO:0007669"/>
    <property type="project" value="InterPro"/>
</dbReference>
<name>A0A9W9C9D3_9PLEO</name>
<sequence length="627" mass="70151">MNVITPRNHEELAASHALASLSAPYQGNRQQPLPEHLSETVAEQGSAVPESQQESAESVPRADRQEDDGAVFLGESTSLRYVTEESAPSLEAYKRPRLRHSVPSGARADSLIPQWESERRRIRMKTLHEDGAFTFPSASVREKLLKAYFRWFHPHFPVVDEPEIWASYTSGSLSPLLLQAMLFIGVIHCEESTIDELGWGNRHRAKYQLYSRAKDIYDAEYETKKFIVIQALFLMSFWRAGALLEKDVRHWLGAVISLAQTKAFHRSAPESENHLAKVRRRLWWAIYVRERQCSSALGLPNRIRDDDCDVEMLSEADFETAFDTSTSANSISRYMAYTIGMTQLAILLGKVVDAGYLPNRTLSAADRGTIREDLEVWKQQLSASMQLSSDTHSSFQASMLHLAYNNLHILLHRSAFIAEEDSDLDAANFAVHAAARSSRIVEDMLSEGTMGHAQIHVITNLFNTLCIHVAHLRRSSGITQTIAEHRAKLCLLGLQELQRTWEVTNWVLHLFFRYLDRTTAARLAMEADDVGILSATSKAQKVNAITESTGPSGAEPQAPEASLSAMPNTLPLGGDVDNAVTPWSWTTDEANQYLFSQIESDFAFGEGGMLDWSPEAVSHLAGFDQFS</sequence>
<keyword evidence="4" id="KW-0804">Transcription</keyword>
<keyword evidence="9" id="KW-1185">Reference proteome</keyword>
<dbReference type="CDD" id="cd12148">
    <property type="entry name" value="fungal_TF_MHR"/>
    <property type="match status" value="1"/>
</dbReference>
<dbReference type="GeneID" id="80910844"/>
<evidence type="ECO:0000313" key="8">
    <source>
        <dbReference type="EMBL" id="KAJ4351969.1"/>
    </source>
</evidence>
<proteinExistence type="predicted"/>
<dbReference type="InterPro" id="IPR052073">
    <property type="entry name" value="Amide_Lactam_Regulators"/>
</dbReference>
<dbReference type="GO" id="GO:0003677">
    <property type="term" value="F:DNA binding"/>
    <property type="evidence" value="ECO:0007669"/>
    <property type="project" value="UniProtKB-KW"/>
</dbReference>
<comment type="caution">
    <text evidence="8">The sequence shown here is derived from an EMBL/GenBank/DDBJ whole genome shotgun (WGS) entry which is preliminary data.</text>
</comment>
<evidence type="ECO:0000256" key="4">
    <source>
        <dbReference type="ARBA" id="ARBA00023163"/>
    </source>
</evidence>
<dbReference type="GO" id="GO:0006351">
    <property type="term" value="P:DNA-templated transcription"/>
    <property type="evidence" value="ECO:0007669"/>
    <property type="project" value="InterPro"/>
</dbReference>
<evidence type="ECO:0000313" key="9">
    <source>
        <dbReference type="Proteomes" id="UP001140513"/>
    </source>
</evidence>
<organism evidence="8 9">
    <name type="scientific">Didymosphaeria variabile</name>
    <dbReference type="NCBI Taxonomy" id="1932322"/>
    <lineage>
        <taxon>Eukaryota</taxon>
        <taxon>Fungi</taxon>
        <taxon>Dikarya</taxon>
        <taxon>Ascomycota</taxon>
        <taxon>Pezizomycotina</taxon>
        <taxon>Dothideomycetes</taxon>
        <taxon>Pleosporomycetidae</taxon>
        <taxon>Pleosporales</taxon>
        <taxon>Massarineae</taxon>
        <taxon>Didymosphaeriaceae</taxon>
        <taxon>Didymosphaeria</taxon>
    </lineage>
</organism>
<dbReference type="PANTHER" id="PTHR47171">
    <property type="entry name" value="FARA-RELATED"/>
    <property type="match status" value="1"/>
</dbReference>
<dbReference type="PANTHER" id="PTHR47171:SF1">
    <property type="entry name" value="ZN(II)2CYS6 TRANSCRIPTION FACTOR (EUROFUNG)"/>
    <property type="match status" value="1"/>
</dbReference>
<evidence type="ECO:0000256" key="5">
    <source>
        <dbReference type="ARBA" id="ARBA00023242"/>
    </source>
</evidence>
<keyword evidence="1" id="KW-0862">Zinc</keyword>
<keyword evidence="5" id="KW-0539">Nucleus</keyword>
<accession>A0A9W9C9D3</accession>
<keyword evidence="3" id="KW-0238">DNA-binding</keyword>
<protein>
    <recommendedName>
        <fullName evidence="7">Xylanolytic transcriptional activator regulatory domain-containing protein</fullName>
    </recommendedName>
</protein>
<dbReference type="OrthoDB" id="5121955at2759"/>
<dbReference type="Pfam" id="PF04082">
    <property type="entry name" value="Fungal_trans"/>
    <property type="match status" value="1"/>
</dbReference>
<evidence type="ECO:0000256" key="3">
    <source>
        <dbReference type="ARBA" id="ARBA00023125"/>
    </source>
</evidence>
<keyword evidence="2" id="KW-0805">Transcription regulation</keyword>
<feature type="region of interest" description="Disordered" evidence="6">
    <location>
        <begin position="23"/>
        <end position="67"/>
    </location>
</feature>
<evidence type="ECO:0000256" key="1">
    <source>
        <dbReference type="ARBA" id="ARBA00022833"/>
    </source>
</evidence>
<evidence type="ECO:0000259" key="7">
    <source>
        <dbReference type="SMART" id="SM00906"/>
    </source>
</evidence>
<dbReference type="InterPro" id="IPR007219">
    <property type="entry name" value="XnlR_reg_dom"/>
</dbReference>
<dbReference type="Proteomes" id="UP001140513">
    <property type="component" value="Unassembled WGS sequence"/>
</dbReference>
<evidence type="ECO:0000256" key="2">
    <source>
        <dbReference type="ARBA" id="ARBA00023015"/>
    </source>
</evidence>
<dbReference type="SMART" id="SM00906">
    <property type="entry name" value="Fungal_trans"/>
    <property type="match status" value="1"/>
</dbReference>
<feature type="domain" description="Xylanolytic transcriptional activator regulatory" evidence="7">
    <location>
        <begin position="248"/>
        <end position="319"/>
    </location>
</feature>
<gene>
    <name evidence="8" type="ORF">N0V89_007314</name>
</gene>
<dbReference type="RefSeq" id="XP_056070325.1">
    <property type="nucleotide sequence ID" value="XM_056216078.1"/>
</dbReference>
<evidence type="ECO:0000256" key="6">
    <source>
        <dbReference type="SAM" id="MobiDB-lite"/>
    </source>
</evidence>
<dbReference type="EMBL" id="JAPEUX010000005">
    <property type="protein sequence ID" value="KAJ4351969.1"/>
    <property type="molecule type" value="Genomic_DNA"/>
</dbReference>
<reference evidence="8" key="1">
    <citation type="submission" date="2022-10" db="EMBL/GenBank/DDBJ databases">
        <title>Tapping the CABI collections for fungal endophytes: first genome assemblies for Collariella, Neodidymelliopsis, Ascochyta clinopodiicola, Didymella pomorum, Didymosphaeria variabile, Neocosmospora piperis and Neocucurbitaria cava.</title>
        <authorList>
            <person name="Hill R."/>
        </authorList>
    </citation>
    <scope>NUCLEOTIDE SEQUENCE</scope>
    <source>
        <strain evidence="8">IMI 356815</strain>
    </source>
</reference>
<dbReference type="AlphaFoldDB" id="A0A9W9C9D3"/>